<evidence type="ECO:0000313" key="2">
    <source>
        <dbReference type="Proteomes" id="UP000631670"/>
    </source>
</evidence>
<dbReference type="SUPFAM" id="SSF52266">
    <property type="entry name" value="SGNH hydrolase"/>
    <property type="match status" value="1"/>
</dbReference>
<gene>
    <name evidence="1" type="ORF">H4696_001869</name>
</gene>
<protein>
    <submittedName>
        <fullName evidence="1">Lysophospholipase L1-like esterase</fullName>
    </submittedName>
</protein>
<comment type="caution">
    <text evidence="1">The sequence shown here is derived from an EMBL/GenBank/DDBJ whole genome shotgun (WGS) entry which is preliminary data.</text>
</comment>
<reference evidence="1 2" key="1">
    <citation type="submission" date="2020-10" db="EMBL/GenBank/DDBJ databases">
        <title>Sequencing the genomes of 1000 actinobacteria strains.</title>
        <authorList>
            <person name="Klenk H.-P."/>
        </authorList>
    </citation>
    <scope>NUCLEOTIDE SEQUENCE [LARGE SCALE GENOMIC DNA]</scope>
    <source>
        <strain evidence="1 2">DSM 44653</strain>
    </source>
</reference>
<dbReference type="EMBL" id="JADBEG010000001">
    <property type="protein sequence ID" value="MBE1494769.1"/>
    <property type="molecule type" value="Genomic_DNA"/>
</dbReference>
<evidence type="ECO:0000313" key="1">
    <source>
        <dbReference type="EMBL" id="MBE1494769.1"/>
    </source>
</evidence>
<dbReference type="InterPro" id="IPR036514">
    <property type="entry name" value="SGNH_hydro_sf"/>
</dbReference>
<dbReference type="Proteomes" id="UP000631670">
    <property type="component" value="Unassembled WGS sequence"/>
</dbReference>
<keyword evidence="2" id="KW-1185">Reference proteome</keyword>
<dbReference type="Gene3D" id="3.40.50.1110">
    <property type="entry name" value="SGNH hydrolase"/>
    <property type="match status" value="1"/>
</dbReference>
<proteinExistence type="predicted"/>
<sequence>MSADEFAAGYNRLLAPLAEAGTKLILIEPFLLPVEGVTEAGDIRIDDDVRRDWRAGLDPKIEAVRHLASEYGAHLLAADRMFAGLSAETGPERWSEDGVHPTPAGHAALAEAWLRLVA</sequence>
<name>A0ABR9HV18_9PSEU</name>
<accession>A0ABR9HV18</accession>
<organism evidence="1 2">
    <name type="scientific">Amycolatopsis lexingtonensis</name>
    <dbReference type="NCBI Taxonomy" id="218822"/>
    <lineage>
        <taxon>Bacteria</taxon>
        <taxon>Bacillati</taxon>
        <taxon>Actinomycetota</taxon>
        <taxon>Actinomycetes</taxon>
        <taxon>Pseudonocardiales</taxon>
        <taxon>Pseudonocardiaceae</taxon>
        <taxon>Amycolatopsis</taxon>
    </lineage>
</organism>